<dbReference type="EMBL" id="JBBBOO010000011">
    <property type="protein sequence ID" value="MEI7065055.1"/>
    <property type="molecule type" value="Genomic_DNA"/>
</dbReference>
<feature type="chain" id="PRO_5046512887" description="Lipoprotein" evidence="1">
    <location>
        <begin position="29"/>
        <end position="252"/>
    </location>
</feature>
<feature type="signal peptide" evidence="1">
    <location>
        <begin position="1"/>
        <end position="28"/>
    </location>
</feature>
<evidence type="ECO:0000313" key="2">
    <source>
        <dbReference type="EMBL" id="MEI7065055.1"/>
    </source>
</evidence>
<gene>
    <name evidence="2" type="ORF">WCU84_15455</name>
</gene>
<comment type="caution">
    <text evidence="2">The sequence shown here is derived from an EMBL/GenBank/DDBJ whole genome shotgun (WGS) entry which is preliminary data.</text>
</comment>
<sequence length="252" mass="27767">MMILKKRLMSLLCLPIAISLVSISPSYAFTNEQYKTLIYGLAAGGAWSSWYILDEILDYINRGGGPLTTEDGSKLFGLLCGVNAAAIFRTWRPPTDPISAANILLAATKGGAVIASSTTCRWVSNAILKLSYENAQSQASKMNPKERRILYHDANVLITLKIKLAEQIDTAVSKKRAADNYAATLRHDCPYGIVSRYCNDLGEQLYRESIEAKAAYLAVKQTAWDIAHVSQQIGYEEHLPIVSQHKMSPRPG</sequence>
<evidence type="ECO:0008006" key="4">
    <source>
        <dbReference type="Google" id="ProtNLM"/>
    </source>
</evidence>
<keyword evidence="3" id="KW-1185">Reference proteome</keyword>
<reference evidence="2 3" key="1">
    <citation type="submission" date="2024-03" db="EMBL/GenBank/DDBJ databases">
        <title>Analysis of soft rot Pectobacteriaceae population diversity in US potato growing regions between 2016 and 2022.</title>
        <authorList>
            <person name="Ma X."/>
            <person name="Zhang X."/>
            <person name="Stodghill P."/>
            <person name="Rioux R."/>
            <person name="Babler B."/>
            <person name="Shrestha S."/>
            <person name="Babler B."/>
            <person name="Rivedal H."/>
            <person name="Frost K."/>
            <person name="Hao J."/>
            <person name="Secor G."/>
            <person name="Swingle B."/>
        </authorList>
    </citation>
    <scope>NUCLEOTIDE SEQUENCE [LARGE SCALE GENOMIC DNA]</scope>
    <source>
        <strain evidence="2 3">SR64</strain>
    </source>
</reference>
<dbReference type="RefSeq" id="WP_336730018.1">
    <property type="nucleotide sequence ID" value="NZ_JBBBOO010000011.1"/>
</dbReference>
<organism evidence="2 3">
    <name type="scientific">Dickeya chrysanthemi</name>
    <name type="common">Pectobacterium chrysanthemi</name>
    <name type="synonym">Erwinia chrysanthemi</name>
    <dbReference type="NCBI Taxonomy" id="556"/>
    <lineage>
        <taxon>Bacteria</taxon>
        <taxon>Pseudomonadati</taxon>
        <taxon>Pseudomonadota</taxon>
        <taxon>Gammaproteobacteria</taxon>
        <taxon>Enterobacterales</taxon>
        <taxon>Pectobacteriaceae</taxon>
        <taxon>Dickeya</taxon>
    </lineage>
</organism>
<keyword evidence="1" id="KW-0732">Signal</keyword>
<name>A0ABU8JRH5_DICCH</name>
<protein>
    <recommendedName>
        <fullName evidence="4">Lipoprotein</fullName>
    </recommendedName>
</protein>
<evidence type="ECO:0000256" key="1">
    <source>
        <dbReference type="SAM" id="SignalP"/>
    </source>
</evidence>
<dbReference type="Proteomes" id="UP001359469">
    <property type="component" value="Unassembled WGS sequence"/>
</dbReference>
<proteinExistence type="predicted"/>
<accession>A0ABU8JRH5</accession>
<evidence type="ECO:0000313" key="3">
    <source>
        <dbReference type="Proteomes" id="UP001359469"/>
    </source>
</evidence>